<comment type="similarity">
    <text evidence="2 10">Belongs to the TRAFAC class TrmE-Era-EngA-EngB-Septin-like GTPase superfamily. EngB GTPase family.</text>
</comment>
<evidence type="ECO:0000256" key="1">
    <source>
        <dbReference type="ARBA" id="ARBA00001946"/>
    </source>
</evidence>
<protein>
    <recommendedName>
        <fullName evidence="10">Probable GTP-binding protein EngB</fullName>
    </recommendedName>
</protein>
<dbReference type="GO" id="GO:0005525">
    <property type="term" value="F:GTP binding"/>
    <property type="evidence" value="ECO:0007669"/>
    <property type="project" value="UniProtKB-UniRule"/>
</dbReference>
<dbReference type="GO" id="GO:0005829">
    <property type="term" value="C:cytosol"/>
    <property type="evidence" value="ECO:0007669"/>
    <property type="project" value="TreeGrafter"/>
</dbReference>
<evidence type="ECO:0000259" key="12">
    <source>
        <dbReference type="PROSITE" id="PS51706"/>
    </source>
</evidence>
<dbReference type="CDD" id="cd01876">
    <property type="entry name" value="YihA_EngB"/>
    <property type="match status" value="1"/>
</dbReference>
<evidence type="ECO:0000256" key="6">
    <source>
        <dbReference type="ARBA" id="ARBA00022842"/>
    </source>
</evidence>
<evidence type="ECO:0000256" key="10">
    <source>
        <dbReference type="HAMAP-Rule" id="MF_00321"/>
    </source>
</evidence>
<dbReference type="Proteomes" id="UP000183107">
    <property type="component" value="Unassembled WGS sequence"/>
</dbReference>
<reference evidence="14" key="1">
    <citation type="submission" date="2016-10" db="EMBL/GenBank/DDBJ databases">
        <authorList>
            <person name="Varghese N."/>
        </authorList>
    </citation>
    <scope>NUCLEOTIDE SEQUENCE [LARGE SCALE GENOMIC DNA]</scope>
    <source>
        <strain evidence="14">Nsp8</strain>
    </source>
</reference>
<dbReference type="InterPro" id="IPR027417">
    <property type="entry name" value="P-loop_NTPase"/>
</dbReference>
<dbReference type="GO" id="GO:0000917">
    <property type="term" value="P:division septum assembly"/>
    <property type="evidence" value="ECO:0007669"/>
    <property type="project" value="UniProtKB-KW"/>
</dbReference>
<keyword evidence="6" id="KW-0460">Magnesium</keyword>
<dbReference type="AlphaFoldDB" id="A0A1I5D3I0"/>
<dbReference type="SUPFAM" id="SSF52540">
    <property type="entry name" value="P-loop containing nucleoside triphosphate hydrolases"/>
    <property type="match status" value="1"/>
</dbReference>
<gene>
    <name evidence="10" type="primary">engB</name>
    <name evidence="13" type="ORF">SAMN05216386_2186</name>
</gene>
<evidence type="ECO:0000256" key="4">
    <source>
        <dbReference type="ARBA" id="ARBA00022723"/>
    </source>
</evidence>
<dbReference type="GO" id="GO:0046872">
    <property type="term" value="F:metal ion binding"/>
    <property type="evidence" value="ECO:0007669"/>
    <property type="project" value="UniProtKB-KW"/>
</dbReference>
<dbReference type="InterPro" id="IPR030393">
    <property type="entry name" value="G_ENGB_dom"/>
</dbReference>
<dbReference type="Gene3D" id="3.40.50.300">
    <property type="entry name" value="P-loop containing nucleotide triphosphate hydrolases"/>
    <property type="match status" value="1"/>
</dbReference>
<evidence type="ECO:0000313" key="14">
    <source>
        <dbReference type="Proteomes" id="UP000183107"/>
    </source>
</evidence>
<evidence type="ECO:0000313" key="13">
    <source>
        <dbReference type="EMBL" id="SFN93707.1"/>
    </source>
</evidence>
<proteinExistence type="inferred from homology"/>
<feature type="compositionally biased region" description="Basic residues" evidence="11">
    <location>
        <begin position="215"/>
        <end position="224"/>
    </location>
</feature>
<dbReference type="InterPro" id="IPR019987">
    <property type="entry name" value="GTP-bd_ribosome_bio_YsxC"/>
</dbReference>
<evidence type="ECO:0000256" key="11">
    <source>
        <dbReference type="SAM" id="MobiDB-lite"/>
    </source>
</evidence>
<keyword evidence="14" id="KW-1185">Reference proteome</keyword>
<dbReference type="PANTHER" id="PTHR11649">
    <property type="entry name" value="MSS1/TRME-RELATED GTP-BINDING PROTEIN"/>
    <property type="match status" value="1"/>
</dbReference>
<dbReference type="PANTHER" id="PTHR11649:SF13">
    <property type="entry name" value="ENGB-TYPE G DOMAIN-CONTAINING PROTEIN"/>
    <property type="match status" value="1"/>
</dbReference>
<feature type="domain" description="EngB-type G" evidence="12">
    <location>
        <begin position="23"/>
        <end position="197"/>
    </location>
</feature>
<dbReference type="Pfam" id="PF01926">
    <property type="entry name" value="MMR_HSR1"/>
    <property type="match status" value="1"/>
</dbReference>
<evidence type="ECO:0000256" key="2">
    <source>
        <dbReference type="ARBA" id="ARBA00009638"/>
    </source>
</evidence>
<comment type="cofactor">
    <cofactor evidence="1">
        <name>Mg(2+)</name>
        <dbReference type="ChEBI" id="CHEBI:18420"/>
    </cofactor>
</comment>
<keyword evidence="9 10" id="KW-0131">Cell cycle</keyword>
<name>A0A1I5D3I0_9PROT</name>
<feature type="region of interest" description="Disordered" evidence="11">
    <location>
        <begin position="202"/>
        <end position="266"/>
    </location>
</feature>
<evidence type="ECO:0000256" key="5">
    <source>
        <dbReference type="ARBA" id="ARBA00022741"/>
    </source>
</evidence>
<evidence type="ECO:0000256" key="8">
    <source>
        <dbReference type="ARBA" id="ARBA00023210"/>
    </source>
</evidence>
<dbReference type="STRING" id="1266925.GCA_000619905_02470"/>
<evidence type="ECO:0000256" key="3">
    <source>
        <dbReference type="ARBA" id="ARBA00022618"/>
    </source>
</evidence>
<keyword evidence="4" id="KW-0479">Metal-binding</keyword>
<dbReference type="InterPro" id="IPR006073">
    <property type="entry name" value="GTP-bd"/>
</dbReference>
<dbReference type="OrthoDB" id="9804921at2"/>
<evidence type="ECO:0000256" key="7">
    <source>
        <dbReference type="ARBA" id="ARBA00023134"/>
    </source>
</evidence>
<keyword evidence="7 10" id="KW-0342">GTP-binding</keyword>
<keyword evidence="8 10" id="KW-0717">Septation</keyword>
<keyword evidence="5 10" id="KW-0547">Nucleotide-binding</keyword>
<feature type="compositionally biased region" description="Basic and acidic residues" evidence="11">
    <location>
        <begin position="246"/>
        <end position="266"/>
    </location>
</feature>
<comment type="function">
    <text evidence="10">Necessary for normal cell division and for the maintenance of normal septation.</text>
</comment>
<sequence length="266" mass="29704">MSVFQHATFYTTVNELHCLPPPQGVEIAFAGRSNAGKSSAINSLANRGRLAFVSKTPGRTQHLNFFQLGHNRFLVDLPGYGYAKVPFGVRQHWEHLLSTYLETRESLYGMVLIMDVRHPLTPLDRQMLAWFASTGKPVHVLLTKSDKLARQQAEKIRKDVLAFLRETYPQCSVQLFSSLTKEGVEEATAMLGKWLGRETDLVQESNAAPEENDRVRRKNPRLKGNKTGGKATLMGIKVPAQGGKAGDNKDNKDNNNEHKKPPVKGE</sequence>
<accession>A0A1I5D3I0</accession>
<evidence type="ECO:0000256" key="9">
    <source>
        <dbReference type="ARBA" id="ARBA00023306"/>
    </source>
</evidence>
<dbReference type="PROSITE" id="PS51706">
    <property type="entry name" value="G_ENGB"/>
    <property type="match status" value="1"/>
</dbReference>
<dbReference type="NCBIfam" id="TIGR03598">
    <property type="entry name" value="GTPase_YsxC"/>
    <property type="match status" value="1"/>
</dbReference>
<organism evidence="13 14">
    <name type="scientific">Nitrosospira briensis</name>
    <dbReference type="NCBI Taxonomy" id="35799"/>
    <lineage>
        <taxon>Bacteria</taxon>
        <taxon>Pseudomonadati</taxon>
        <taxon>Pseudomonadota</taxon>
        <taxon>Betaproteobacteria</taxon>
        <taxon>Nitrosomonadales</taxon>
        <taxon>Nitrosomonadaceae</taxon>
        <taxon>Nitrosospira</taxon>
    </lineage>
</organism>
<keyword evidence="3 10" id="KW-0132">Cell division</keyword>
<dbReference type="EMBL" id="FOVJ01000005">
    <property type="protein sequence ID" value="SFN93707.1"/>
    <property type="molecule type" value="Genomic_DNA"/>
</dbReference>
<dbReference type="FunFam" id="3.40.50.300:FF:000098">
    <property type="entry name" value="Probable GTP-binding protein EngB"/>
    <property type="match status" value="1"/>
</dbReference>
<dbReference type="HAMAP" id="MF_00321">
    <property type="entry name" value="GTPase_EngB"/>
    <property type="match status" value="1"/>
</dbReference>